<evidence type="ECO:0000256" key="1">
    <source>
        <dbReference type="ARBA" id="ARBA00004651"/>
    </source>
</evidence>
<dbReference type="EMBL" id="JAJEQR010000015">
    <property type="protein sequence ID" value="MCC2230714.1"/>
    <property type="molecule type" value="Genomic_DNA"/>
</dbReference>
<dbReference type="SMART" id="SM00849">
    <property type="entry name" value="Lactamase_B"/>
    <property type="match status" value="1"/>
</dbReference>
<dbReference type="SUPFAM" id="SSF56281">
    <property type="entry name" value="Metallo-hydrolase/oxidoreductase"/>
    <property type="match status" value="1"/>
</dbReference>
<comment type="caution">
    <text evidence="9">The sequence shown here is derived from an EMBL/GenBank/DDBJ whole genome shotgun (WGS) entry which is preliminary data.</text>
</comment>
<evidence type="ECO:0000259" key="8">
    <source>
        <dbReference type="SMART" id="SM00849"/>
    </source>
</evidence>
<feature type="transmembrane region" description="Helical" evidence="7">
    <location>
        <begin position="374"/>
        <end position="398"/>
    </location>
</feature>
<dbReference type="AlphaFoldDB" id="A0AAE3E9L0"/>
<protein>
    <submittedName>
        <fullName evidence="9">ComEC/Rec2 family competence protein</fullName>
    </submittedName>
</protein>
<dbReference type="NCBIfam" id="TIGR00360">
    <property type="entry name" value="ComEC_N-term"/>
    <property type="match status" value="1"/>
</dbReference>
<organism evidence="9 10">
    <name type="scientific">Hominifimenecus microfluidus</name>
    <dbReference type="NCBI Taxonomy" id="2885348"/>
    <lineage>
        <taxon>Bacteria</taxon>
        <taxon>Bacillati</taxon>
        <taxon>Bacillota</taxon>
        <taxon>Clostridia</taxon>
        <taxon>Lachnospirales</taxon>
        <taxon>Lachnospiraceae</taxon>
        <taxon>Hominifimenecus</taxon>
    </lineage>
</organism>
<feature type="domain" description="Metallo-beta-lactamase" evidence="8">
    <location>
        <begin position="538"/>
        <end position="738"/>
    </location>
</feature>
<dbReference type="InterPro" id="IPR052159">
    <property type="entry name" value="Competence_DNA_uptake"/>
</dbReference>
<evidence type="ECO:0000256" key="2">
    <source>
        <dbReference type="ARBA" id="ARBA00022475"/>
    </source>
</evidence>
<keyword evidence="2" id="KW-1003">Cell membrane</keyword>
<proteinExistence type="predicted"/>
<feature type="region of interest" description="Disordered" evidence="6">
    <location>
        <begin position="474"/>
        <end position="497"/>
    </location>
</feature>
<dbReference type="InterPro" id="IPR036866">
    <property type="entry name" value="RibonucZ/Hydroxyglut_hydro"/>
</dbReference>
<feature type="transmembrane region" description="Helical" evidence="7">
    <location>
        <begin position="231"/>
        <end position="249"/>
    </location>
</feature>
<evidence type="ECO:0000313" key="10">
    <source>
        <dbReference type="Proteomes" id="UP001198182"/>
    </source>
</evidence>
<evidence type="ECO:0000256" key="7">
    <source>
        <dbReference type="SAM" id="Phobius"/>
    </source>
</evidence>
<dbReference type="CDD" id="cd07731">
    <property type="entry name" value="ComA-like_MBL-fold"/>
    <property type="match status" value="1"/>
</dbReference>
<keyword evidence="5 7" id="KW-0472">Membrane</keyword>
<name>A0AAE3E9L0_9FIRM</name>
<dbReference type="Pfam" id="PF00753">
    <property type="entry name" value="Lactamase_B"/>
    <property type="match status" value="1"/>
</dbReference>
<feature type="transmembrane region" description="Helical" evidence="7">
    <location>
        <begin position="261"/>
        <end position="277"/>
    </location>
</feature>
<evidence type="ECO:0000256" key="5">
    <source>
        <dbReference type="ARBA" id="ARBA00023136"/>
    </source>
</evidence>
<comment type="subcellular location">
    <subcellularLocation>
        <location evidence="1">Cell membrane</location>
        <topology evidence="1">Multi-pass membrane protein</topology>
    </subcellularLocation>
</comment>
<dbReference type="InterPro" id="IPR004477">
    <property type="entry name" value="ComEC_N"/>
</dbReference>
<dbReference type="InterPro" id="IPR035681">
    <property type="entry name" value="ComA-like_MBL"/>
</dbReference>
<dbReference type="PANTHER" id="PTHR30619:SF1">
    <property type="entry name" value="RECOMBINATION PROTEIN 2"/>
    <property type="match status" value="1"/>
</dbReference>
<feature type="transmembrane region" description="Helical" evidence="7">
    <location>
        <begin position="444"/>
        <end position="462"/>
    </location>
</feature>
<evidence type="ECO:0000256" key="3">
    <source>
        <dbReference type="ARBA" id="ARBA00022692"/>
    </source>
</evidence>
<evidence type="ECO:0000256" key="4">
    <source>
        <dbReference type="ARBA" id="ARBA00022989"/>
    </source>
</evidence>
<dbReference type="GO" id="GO:0005886">
    <property type="term" value="C:plasma membrane"/>
    <property type="evidence" value="ECO:0007669"/>
    <property type="project" value="UniProtKB-SubCell"/>
</dbReference>
<dbReference type="Pfam" id="PF13567">
    <property type="entry name" value="DUF4131"/>
    <property type="match status" value="1"/>
</dbReference>
<accession>A0AAE3E9L0</accession>
<dbReference type="Proteomes" id="UP001198182">
    <property type="component" value="Unassembled WGS sequence"/>
</dbReference>
<gene>
    <name evidence="9" type="ORF">LKD81_06825</name>
</gene>
<evidence type="ECO:0000256" key="6">
    <source>
        <dbReference type="SAM" id="MobiDB-lite"/>
    </source>
</evidence>
<dbReference type="Gene3D" id="3.60.15.10">
    <property type="entry name" value="Ribonuclease Z/Hydroxyacylglutathione hydrolase-like"/>
    <property type="match status" value="1"/>
</dbReference>
<dbReference type="InterPro" id="IPR001279">
    <property type="entry name" value="Metallo-B-lactamas"/>
</dbReference>
<dbReference type="InterPro" id="IPR025405">
    <property type="entry name" value="DUF4131"/>
</dbReference>
<dbReference type="Pfam" id="PF03772">
    <property type="entry name" value="Competence"/>
    <property type="match status" value="1"/>
</dbReference>
<sequence length="789" mass="86019">MRIKRPLIWILGGWILGEIVAAGLGWQMTSASGLNLVMESRETLPVTVTGRVSRVAESASGIQITLTENQVLWNETILDTRNLLLREKANTFSPSFSSLCPGTWIRAEGELSAFPDAGNPGEFDQRKYYQQMGVDYRLDMAAWSCLQEANGAAAFSWRLRNQLKDSIVAVTHSEETAGVFRALILGDRSGLEQETKDLYEVGGITHILSISALHLTLIGNTLQKILRRLHLPRSAASIICASFLGWYVWLTGGSASSRRAFLMFCVMLLAPFAGRTYDMLSALGLAGLVLLAGQPSLAFQAGFQLSFAAVAGIGILYPLTEKPSETQKKEERGKKRSRVQLMAVRTDRALRFSLCIQLATLPVLAWNYHVISPYGLILNLAVIPLMAPLMVCVLMAAIVGLASPAMGGICALGGEGILSLYRRLCEVVSALPGSRIVTGKPHTWQMVLYLIAITVFTIVIMVRREQQKKQKMRELEKIEKKQKVRKDSGPDCRERGVSPRNLPGRNLAALLILFVCGVLFLHRVPPGQLTVTVLDVGQGDSTLIRLPEGGSILCDGGSTSVSQVGSRRIQPYLEYEGISAPDLVFISHGDEDHVNGIEELIREEGWRPGMIVTSAAAAESSRMQALKELSEAAGIPFRQMKTGDRLQCGQAVFTCLYPEAGIQAESNDQSLVLRLEYGSFSGLLTGDASSAAEEQFLPLLASMPVCWLKTGHHGSVSSTSEALLQALQPEAATISCGKNNRYGHPHPDTLKRLSEADVPVWNTAECGAIFLTWDNNQLAVRCCRHGDGD</sequence>
<feature type="transmembrane region" description="Helical" evidence="7">
    <location>
        <begin position="507"/>
        <end position="524"/>
    </location>
</feature>
<keyword evidence="3 7" id="KW-0812">Transmembrane</keyword>
<keyword evidence="10" id="KW-1185">Reference proteome</keyword>
<reference evidence="9" key="1">
    <citation type="submission" date="2021-10" db="EMBL/GenBank/DDBJ databases">
        <title>Anaerobic single-cell dispensing facilitates the cultivation of human gut bacteria.</title>
        <authorList>
            <person name="Afrizal A."/>
        </authorList>
    </citation>
    <scope>NUCLEOTIDE SEQUENCE</scope>
    <source>
        <strain evidence="9">CLA-AA-H215</strain>
    </source>
</reference>
<keyword evidence="4 7" id="KW-1133">Transmembrane helix</keyword>
<feature type="transmembrane region" description="Helical" evidence="7">
    <location>
        <begin position="297"/>
        <end position="319"/>
    </location>
</feature>
<dbReference type="PANTHER" id="PTHR30619">
    <property type="entry name" value="DNA INTERNALIZATION/COMPETENCE PROTEIN COMEC/REC2"/>
    <property type="match status" value="1"/>
</dbReference>
<dbReference type="RefSeq" id="WP_308453350.1">
    <property type="nucleotide sequence ID" value="NZ_JAJEQR010000015.1"/>
</dbReference>
<evidence type="ECO:0000313" key="9">
    <source>
        <dbReference type="EMBL" id="MCC2230714.1"/>
    </source>
</evidence>